<dbReference type="SUPFAM" id="SSF46785">
    <property type="entry name" value="Winged helix' DNA-binding domain"/>
    <property type="match status" value="1"/>
</dbReference>
<name>A0ABW6ZS98_9HYPH</name>
<dbReference type="InterPro" id="IPR005119">
    <property type="entry name" value="LysR_subst-bd"/>
</dbReference>
<evidence type="ECO:0000256" key="1">
    <source>
        <dbReference type="ARBA" id="ARBA00009437"/>
    </source>
</evidence>
<evidence type="ECO:0000313" key="6">
    <source>
        <dbReference type="EMBL" id="MFG1371601.1"/>
    </source>
</evidence>
<dbReference type="InterPro" id="IPR036388">
    <property type="entry name" value="WH-like_DNA-bd_sf"/>
</dbReference>
<dbReference type="Gene3D" id="1.10.10.10">
    <property type="entry name" value="Winged helix-like DNA-binding domain superfamily/Winged helix DNA-binding domain"/>
    <property type="match status" value="1"/>
</dbReference>
<protein>
    <submittedName>
        <fullName evidence="6">LysR family transcriptional regulator</fullName>
    </submittedName>
</protein>
<accession>A0ABW6ZS98</accession>
<dbReference type="PANTHER" id="PTHR30537">
    <property type="entry name" value="HTH-TYPE TRANSCRIPTIONAL REGULATOR"/>
    <property type="match status" value="1"/>
</dbReference>
<dbReference type="CDD" id="cd08474">
    <property type="entry name" value="PBP2_CrgA_like_5"/>
    <property type="match status" value="1"/>
</dbReference>
<evidence type="ECO:0000256" key="2">
    <source>
        <dbReference type="ARBA" id="ARBA00023015"/>
    </source>
</evidence>
<comment type="similarity">
    <text evidence="1">Belongs to the LysR transcriptional regulatory family.</text>
</comment>
<dbReference type="Proteomes" id="UP001604002">
    <property type="component" value="Unassembled WGS sequence"/>
</dbReference>
<feature type="domain" description="HTH lysR-type" evidence="5">
    <location>
        <begin position="4"/>
        <end position="61"/>
    </location>
</feature>
<dbReference type="InterPro" id="IPR000847">
    <property type="entry name" value="LysR_HTH_N"/>
</dbReference>
<sequence>MQREDLVDLNAFLAVAEERSFTRAAARLGTSQSALSHTIRRLEARVGVRLLTRTTRNVAPTQAGERLLGTLRPALESIGSELTALAELRSRPAGTIRITTAEHAARTLIWPALERLLPEHPDIHVELSIDSSFTDIVAGRFDAGVRLGEALAKDMVAVRIGPDLRMAVVGAPAYFATHPIPQTPQDLAEHNCINLRLLSSGALYAWELERDGREIRVRVEGQLAFDNINMIVRAATAGFGLGFVMEDQVAAEIADGRLVRVLEDWCPRFAGYHLYFPSRRQPSAAFAVLVEALRHRPADGAR</sequence>
<evidence type="ECO:0000256" key="4">
    <source>
        <dbReference type="ARBA" id="ARBA00023163"/>
    </source>
</evidence>
<dbReference type="EMBL" id="JBAFVH010000003">
    <property type="protein sequence ID" value="MFG1371601.1"/>
    <property type="molecule type" value="Genomic_DNA"/>
</dbReference>
<evidence type="ECO:0000256" key="3">
    <source>
        <dbReference type="ARBA" id="ARBA00023125"/>
    </source>
</evidence>
<dbReference type="Gene3D" id="3.40.190.290">
    <property type="match status" value="1"/>
</dbReference>
<dbReference type="Pfam" id="PF03466">
    <property type="entry name" value="LysR_substrate"/>
    <property type="match status" value="1"/>
</dbReference>
<organism evidence="6 7">
    <name type="scientific">Xanthobacter oligotrophicus</name>
    <dbReference type="NCBI Taxonomy" id="2607286"/>
    <lineage>
        <taxon>Bacteria</taxon>
        <taxon>Pseudomonadati</taxon>
        <taxon>Pseudomonadota</taxon>
        <taxon>Alphaproteobacteria</taxon>
        <taxon>Hyphomicrobiales</taxon>
        <taxon>Xanthobacteraceae</taxon>
        <taxon>Xanthobacter</taxon>
    </lineage>
</organism>
<keyword evidence="2" id="KW-0805">Transcription regulation</keyword>
<dbReference type="PANTHER" id="PTHR30537:SF1">
    <property type="entry name" value="HTH-TYPE TRANSCRIPTIONAL REGULATOR PGRR"/>
    <property type="match status" value="1"/>
</dbReference>
<proteinExistence type="inferred from homology"/>
<dbReference type="PROSITE" id="PS50931">
    <property type="entry name" value="HTH_LYSR"/>
    <property type="match status" value="1"/>
</dbReference>
<keyword evidence="3" id="KW-0238">DNA-binding</keyword>
<reference evidence="6 7" key="1">
    <citation type="submission" date="2024-02" db="EMBL/GenBank/DDBJ databases">
        <title>Expansion and revision of Xanthobacter and proposal of Roseixanthobacter gen. nov.</title>
        <authorList>
            <person name="Soltysiak M.P.M."/>
            <person name="Jalihal A."/>
            <person name="Ory A."/>
            <person name="Chrisophersen C."/>
            <person name="Lee A.D."/>
            <person name="Boulton J."/>
            <person name="Springer M."/>
        </authorList>
    </citation>
    <scope>NUCLEOTIDE SEQUENCE [LARGE SCALE GENOMIC DNA]</scope>
    <source>
        <strain evidence="6 7">23A</strain>
    </source>
</reference>
<dbReference type="InterPro" id="IPR036390">
    <property type="entry name" value="WH_DNA-bd_sf"/>
</dbReference>
<evidence type="ECO:0000259" key="5">
    <source>
        <dbReference type="PROSITE" id="PS50931"/>
    </source>
</evidence>
<keyword evidence="4" id="KW-0804">Transcription</keyword>
<dbReference type="PRINTS" id="PR00039">
    <property type="entry name" value="HTHLYSR"/>
</dbReference>
<evidence type="ECO:0000313" key="7">
    <source>
        <dbReference type="Proteomes" id="UP001604002"/>
    </source>
</evidence>
<comment type="caution">
    <text evidence="6">The sequence shown here is derived from an EMBL/GenBank/DDBJ whole genome shotgun (WGS) entry which is preliminary data.</text>
</comment>
<dbReference type="Pfam" id="PF00126">
    <property type="entry name" value="HTH_1"/>
    <property type="match status" value="1"/>
</dbReference>
<dbReference type="SUPFAM" id="SSF53850">
    <property type="entry name" value="Periplasmic binding protein-like II"/>
    <property type="match status" value="1"/>
</dbReference>
<keyword evidence="7" id="KW-1185">Reference proteome</keyword>
<dbReference type="InterPro" id="IPR058163">
    <property type="entry name" value="LysR-type_TF_proteobact-type"/>
</dbReference>
<gene>
    <name evidence="6" type="ORF">V5F32_05460</name>
</gene>
<dbReference type="RefSeq" id="WP_393991586.1">
    <property type="nucleotide sequence ID" value="NZ_JBAFVH010000003.1"/>
</dbReference>